<dbReference type="SUPFAM" id="SSF143744">
    <property type="entry name" value="GlcG-like"/>
    <property type="match status" value="1"/>
</dbReference>
<sequence>MAKLTAVECRAFIQAVVEKAEEMRVPISVAVVGPEGHLIALERMDDAGFITPDIARGKAYTACAFRAMSPRFPDGLVIQQWFKERNPQMMMNASIFTNGQIVASGGCAPVFKGDEMVGAYGISGGTSGQDEEMAIYARAKVGWAHLSETDTTPPDVKEHINEIYARMGLKDRAL</sequence>
<comment type="caution">
    <text evidence="1">The sequence shown here is derived from an EMBL/GenBank/DDBJ whole genome shotgun (WGS) entry which is preliminary data.</text>
</comment>
<reference evidence="1 2" key="1">
    <citation type="submission" date="2019-03" db="EMBL/GenBank/DDBJ databases">
        <title>Genomic Encyclopedia of Type Strains, Phase IV (KMG-IV): sequencing the most valuable type-strain genomes for metagenomic binning, comparative biology and taxonomic classification.</title>
        <authorList>
            <person name="Goeker M."/>
        </authorList>
    </citation>
    <scope>NUCLEOTIDE SEQUENCE [LARGE SCALE GENOMIC DNA]</scope>
    <source>
        <strain evidence="1 2">DSM 9035</strain>
    </source>
</reference>
<evidence type="ECO:0000313" key="2">
    <source>
        <dbReference type="Proteomes" id="UP000294664"/>
    </source>
</evidence>
<dbReference type="InterPro" id="IPR038084">
    <property type="entry name" value="PduO/GlcC-like_sf"/>
</dbReference>
<accession>A0A4R3M7Q8</accession>
<name>A0A4R3M7Q8_9HYPH</name>
<proteinExistence type="predicted"/>
<dbReference type="PANTHER" id="PTHR34309">
    <property type="entry name" value="SLR1406 PROTEIN"/>
    <property type="match status" value="1"/>
</dbReference>
<dbReference type="OrthoDB" id="9815788at2"/>
<keyword evidence="2" id="KW-1185">Reference proteome</keyword>
<evidence type="ECO:0000313" key="1">
    <source>
        <dbReference type="EMBL" id="TCT07657.1"/>
    </source>
</evidence>
<gene>
    <name evidence="1" type="ORF">EDC64_101176</name>
</gene>
<organism evidence="1 2">
    <name type="scientific">Aquabacter spiritensis</name>
    <dbReference type="NCBI Taxonomy" id="933073"/>
    <lineage>
        <taxon>Bacteria</taxon>
        <taxon>Pseudomonadati</taxon>
        <taxon>Pseudomonadota</taxon>
        <taxon>Alphaproteobacteria</taxon>
        <taxon>Hyphomicrobiales</taxon>
        <taxon>Xanthobacteraceae</taxon>
        <taxon>Aquabacter</taxon>
    </lineage>
</organism>
<dbReference type="Proteomes" id="UP000294664">
    <property type="component" value="Unassembled WGS sequence"/>
</dbReference>
<dbReference type="Gene3D" id="3.30.450.150">
    <property type="entry name" value="Haem-degrading domain"/>
    <property type="match status" value="1"/>
</dbReference>
<dbReference type="RefSeq" id="WP_132028685.1">
    <property type="nucleotide sequence ID" value="NZ_SMAI01000001.1"/>
</dbReference>
<dbReference type="PANTHER" id="PTHR34309:SF10">
    <property type="entry name" value="SLR1406 PROTEIN"/>
    <property type="match status" value="1"/>
</dbReference>
<dbReference type="EMBL" id="SMAI01000001">
    <property type="protein sequence ID" value="TCT07657.1"/>
    <property type="molecule type" value="Genomic_DNA"/>
</dbReference>
<dbReference type="Pfam" id="PF03928">
    <property type="entry name" value="HbpS-like"/>
    <property type="match status" value="1"/>
</dbReference>
<protein>
    <submittedName>
        <fullName evidence="1">Uncharacterized protein GlcG (DUF336 family)</fullName>
    </submittedName>
</protein>
<dbReference type="InterPro" id="IPR005624">
    <property type="entry name" value="PduO/GlcC-like"/>
</dbReference>
<dbReference type="AlphaFoldDB" id="A0A4R3M7Q8"/>
<dbReference type="InterPro" id="IPR052517">
    <property type="entry name" value="GlcG_carb_metab_protein"/>
</dbReference>